<evidence type="ECO:0000313" key="10">
    <source>
        <dbReference type="Proteomes" id="UP000031623"/>
    </source>
</evidence>
<dbReference type="STRING" id="40754.THII_0544"/>
<protein>
    <recommendedName>
        <fullName evidence="11">TIGR01620 family protein</fullName>
    </recommendedName>
</protein>
<dbReference type="EMBL" id="AP014633">
    <property type="protein sequence ID" value="BAP54841.1"/>
    <property type="molecule type" value="Genomic_DNA"/>
</dbReference>
<evidence type="ECO:0000256" key="5">
    <source>
        <dbReference type="ARBA" id="ARBA00022692"/>
    </source>
</evidence>
<dbReference type="Proteomes" id="UP000031623">
    <property type="component" value="Chromosome"/>
</dbReference>
<feature type="transmembrane region" description="Helical" evidence="8">
    <location>
        <begin position="80"/>
        <end position="104"/>
    </location>
</feature>
<comment type="subcellular location">
    <subcellularLocation>
        <location evidence="1">Cell inner membrane</location>
        <topology evidence="1">Multi-pass membrane protein</topology>
    </subcellularLocation>
</comment>
<keyword evidence="4" id="KW-0997">Cell inner membrane</keyword>
<dbReference type="KEGG" id="tig:THII_0544"/>
<evidence type="ECO:0000256" key="2">
    <source>
        <dbReference type="ARBA" id="ARBA00008255"/>
    </source>
</evidence>
<keyword evidence="6 8" id="KW-1133">Transmembrane helix</keyword>
<dbReference type="GO" id="GO:0005886">
    <property type="term" value="C:plasma membrane"/>
    <property type="evidence" value="ECO:0007669"/>
    <property type="project" value="UniProtKB-SubCell"/>
</dbReference>
<dbReference type="PANTHER" id="PTHR39342">
    <property type="entry name" value="UPF0283 MEMBRANE PROTEIN YCJF"/>
    <property type="match status" value="1"/>
</dbReference>
<name>A0A090BUC0_9GAMM</name>
<gene>
    <name evidence="9" type="ORF">THII_0544</name>
</gene>
<keyword evidence="7 8" id="KW-0472">Membrane</keyword>
<accession>A0A090BUC0</accession>
<sequence length="369" mass="41715">MNATMCNKPIYFELDEVESIAEEEATVVLDYKPPVILPADLELELEPEPLLPIIAVSTGSAPTATNPNPLLYSFSIHSPWVWLATSLGLLLVLMLLLDTYYWVLEQYNRSFLLGTLFLAVITGITAATTVLIWRSYQNIVTLRMISALQQEGQQLMNNPGYGNAIYYINRVAHLYLDRPTTQLRLEQFYLTVKDTYQDREICALFSQQIMKEIDQQAHYLITQRSKETALLVMISHVAWLDTLLTLWRNLRMIQEIATLYGGRPSLLSSISLIKDVLQNLIYADVSEMAAESIAEILGSSMLSILSTQMAQGLGSSVLTARVGLRAMQVCRPLPFLEQEKPRLKEIRKEIIKSLKKLLVATQETKDKSV</sequence>
<evidence type="ECO:0000256" key="3">
    <source>
        <dbReference type="ARBA" id="ARBA00022475"/>
    </source>
</evidence>
<dbReference type="HOGENOM" id="CLU_057693_0_0_6"/>
<feature type="transmembrane region" description="Helical" evidence="8">
    <location>
        <begin position="111"/>
        <end position="133"/>
    </location>
</feature>
<organism evidence="9 10">
    <name type="scientific">Thioploca ingrica</name>
    <dbReference type="NCBI Taxonomy" id="40754"/>
    <lineage>
        <taxon>Bacteria</taxon>
        <taxon>Pseudomonadati</taxon>
        <taxon>Pseudomonadota</taxon>
        <taxon>Gammaproteobacteria</taxon>
        <taxon>Thiotrichales</taxon>
        <taxon>Thiotrichaceae</taxon>
        <taxon>Thioploca</taxon>
    </lineage>
</organism>
<dbReference type="PANTHER" id="PTHR39342:SF1">
    <property type="entry name" value="UPF0283 MEMBRANE PROTEIN YCJF"/>
    <property type="match status" value="1"/>
</dbReference>
<evidence type="ECO:0000256" key="8">
    <source>
        <dbReference type="SAM" id="Phobius"/>
    </source>
</evidence>
<keyword evidence="3" id="KW-1003">Cell membrane</keyword>
<keyword evidence="5 8" id="KW-0812">Transmembrane</keyword>
<dbReference type="OrthoDB" id="958025at2"/>
<dbReference type="Pfam" id="PF05128">
    <property type="entry name" value="DUF697"/>
    <property type="match status" value="1"/>
</dbReference>
<reference evidence="9 10" key="1">
    <citation type="journal article" date="2014" name="ISME J.">
        <title>Ecophysiology of Thioploca ingrica as revealed by the complete genome sequence supplemented with proteomic evidence.</title>
        <authorList>
            <person name="Kojima H."/>
            <person name="Ogura Y."/>
            <person name="Yamamoto N."/>
            <person name="Togashi T."/>
            <person name="Mori H."/>
            <person name="Watanabe T."/>
            <person name="Nemoto F."/>
            <person name="Kurokawa K."/>
            <person name="Hayashi T."/>
            <person name="Fukui M."/>
        </authorList>
    </citation>
    <scope>NUCLEOTIDE SEQUENCE [LARGE SCALE GENOMIC DNA]</scope>
</reference>
<evidence type="ECO:0000256" key="7">
    <source>
        <dbReference type="ARBA" id="ARBA00023136"/>
    </source>
</evidence>
<evidence type="ECO:0000256" key="4">
    <source>
        <dbReference type="ARBA" id="ARBA00022519"/>
    </source>
</evidence>
<proteinExistence type="inferred from homology"/>
<dbReference type="InterPro" id="IPR006507">
    <property type="entry name" value="UPF0283"/>
</dbReference>
<keyword evidence="10" id="KW-1185">Reference proteome</keyword>
<dbReference type="AlphaFoldDB" id="A0A090BUC0"/>
<evidence type="ECO:0000256" key="6">
    <source>
        <dbReference type="ARBA" id="ARBA00022989"/>
    </source>
</evidence>
<evidence type="ECO:0000313" key="9">
    <source>
        <dbReference type="EMBL" id="BAP54841.1"/>
    </source>
</evidence>
<dbReference type="InterPro" id="IPR021147">
    <property type="entry name" value="DUF697"/>
</dbReference>
<evidence type="ECO:0008006" key="11">
    <source>
        <dbReference type="Google" id="ProtNLM"/>
    </source>
</evidence>
<comment type="similarity">
    <text evidence="2">Belongs to the UPF0283 family.</text>
</comment>
<evidence type="ECO:0000256" key="1">
    <source>
        <dbReference type="ARBA" id="ARBA00004429"/>
    </source>
</evidence>
<dbReference type="NCBIfam" id="TIGR01620">
    <property type="entry name" value="hyp_HI0043"/>
    <property type="match status" value="1"/>
</dbReference>